<name>A0A4C1XAA4_EUMVA</name>
<keyword evidence="3" id="KW-0813">Transport</keyword>
<dbReference type="Proteomes" id="UP000299102">
    <property type="component" value="Unassembled WGS sequence"/>
</dbReference>
<dbReference type="Gene3D" id="1.20.1250.20">
    <property type="entry name" value="MFS general substrate transporter like domains"/>
    <property type="match status" value="1"/>
</dbReference>
<feature type="transmembrane region" description="Helical" evidence="7">
    <location>
        <begin position="53"/>
        <end position="70"/>
    </location>
</feature>
<organism evidence="9 10">
    <name type="scientific">Eumeta variegata</name>
    <name type="common">Bagworm moth</name>
    <name type="synonym">Eumeta japonica</name>
    <dbReference type="NCBI Taxonomy" id="151549"/>
    <lineage>
        <taxon>Eukaryota</taxon>
        <taxon>Metazoa</taxon>
        <taxon>Ecdysozoa</taxon>
        <taxon>Arthropoda</taxon>
        <taxon>Hexapoda</taxon>
        <taxon>Insecta</taxon>
        <taxon>Pterygota</taxon>
        <taxon>Neoptera</taxon>
        <taxon>Endopterygota</taxon>
        <taxon>Lepidoptera</taxon>
        <taxon>Glossata</taxon>
        <taxon>Ditrysia</taxon>
        <taxon>Tineoidea</taxon>
        <taxon>Psychidae</taxon>
        <taxon>Oiketicinae</taxon>
        <taxon>Eumeta</taxon>
    </lineage>
</organism>
<dbReference type="OrthoDB" id="3936150at2759"/>
<evidence type="ECO:0000313" key="10">
    <source>
        <dbReference type="Proteomes" id="UP000299102"/>
    </source>
</evidence>
<sequence length="364" mass="40636">MTAVVSSGYGRFQWMLLAVCGAVYAICALSTTTLSFVLPAAECDFELESSDKGRLTATPLIGMCVGSYFWGNLADARGRKKAIIGALVLDALAAFVSSVVQSFQAFLACRFFSGFGIIGATGLIFPYFGDFLSLRHRDVMLCRLEVFWTVGTILLPCIAYMIIPDARFDFSTEVFKYNSWRVFVAACGVPSLLACLLITPFPESPRYLLHANMAESALQVLQKIFVVNTRLPVKDFPIESMISAGVGDEEEVVSADNNANESKVPLTWKQRWDAFWVRKKMLTTPPYIGLLVLCCFVDFGLMFSYYTLMMWFPDLFDRFGHFALIYPNESAGVCEVTANLTAYMVNNYCTQYKKVILRVLELSV</sequence>
<feature type="transmembrane region" description="Helical" evidence="7">
    <location>
        <begin position="183"/>
        <end position="201"/>
    </location>
</feature>
<dbReference type="SUPFAM" id="SSF103473">
    <property type="entry name" value="MFS general substrate transporter"/>
    <property type="match status" value="1"/>
</dbReference>
<feature type="transmembrane region" description="Helical" evidence="7">
    <location>
        <begin position="287"/>
        <end position="308"/>
    </location>
</feature>
<evidence type="ECO:0000256" key="3">
    <source>
        <dbReference type="ARBA" id="ARBA00022448"/>
    </source>
</evidence>
<dbReference type="GO" id="GO:0016020">
    <property type="term" value="C:membrane"/>
    <property type="evidence" value="ECO:0007669"/>
    <property type="project" value="UniProtKB-SubCell"/>
</dbReference>
<comment type="similarity">
    <text evidence="2">Belongs to the major facilitator superfamily.</text>
</comment>
<feature type="domain" description="Major facilitator superfamily (MFS) profile" evidence="8">
    <location>
        <begin position="16"/>
        <end position="364"/>
    </location>
</feature>
<dbReference type="InterPro" id="IPR005828">
    <property type="entry name" value="MFS_sugar_transport-like"/>
</dbReference>
<dbReference type="PANTHER" id="PTHR23511:SF38">
    <property type="entry name" value="SYNAPTIC VESICLE 2-RELATED PROTEIN-LIKE PROTEIN"/>
    <property type="match status" value="1"/>
</dbReference>
<dbReference type="EMBL" id="BGZK01000772">
    <property type="protein sequence ID" value="GBP59842.1"/>
    <property type="molecule type" value="Genomic_DNA"/>
</dbReference>
<gene>
    <name evidence="9" type="primary">SV2B</name>
    <name evidence="9" type="ORF">EVAR_40226_1</name>
</gene>
<comment type="subcellular location">
    <subcellularLocation>
        <location evidence="1">Membrane</location>
        <topology evidence="1">Multi-pass membrane protein</topology>
    </subcellularLocation>
</comment>
<evidence type="ECO:0000256" key="7">
    <source>
        <dbReference type="SAM" id="Phobius"/>
    </source>
</evidence>
<dbReference type="GO" id="GO:0022857">
    <property type="term" value="F:transmembrane transporter activity"/>
    <property type="evidence" value="ECO:0007669"/>
    <property type="project" value="InterPro"/>
</dbReference>
<keyword evidence="10" id="KW-1185">Reference proteome</keyword>
<feature type="transmembrane region" description="Helical" evidence="7">
    <location>
        <begin position="82"/>
        <end position="99"/>
    </location>
</feature>
<accession>A0A4C1XAA4</accession>
<proteinExistence type="inferred from homology"/>
<keyword evidence="4 7" id="KW-0812">Transmembrane</keyword>
<evidence type="ECO:0000256" key="2">
    <source>
        <dbReference type="ARBA" id="ARBA00008335"/>
    </source>
</evidence>
<dbReference type="AlphaFoldDB" id="A0A4C1XAA4"/>
<evidence type="ECO:0000313" key="9">
    <source>
        <dbReference type="EMBL" id="GBP59842.1"/>
    </source>
</evidence>
<evidence type="ECO:0000256" key="4">
    <source>
        <dbReference type="ARBA" id="ARBA00022692"/>
    </source>
</evidence>
<evidence type="ECO:0000256" key="5">
    <source>
        <dbReference type="ARBA" id="ARBA00022989"/>
    </source>
</evidence>
<keyword evidence="5 7" id="KW-1133">Transmembrane helix</keyword>
<keyword evidence="6 7" id="KW-0472">Membrane</keyword>
<feature type="transmembrane region" description="Helical" evidence="7">
    <location>
        <begin position="140"/>
        <end position="163"/>
    </location>
</feature>
<protein>
    <submittedName>
        <fullName evidence="9">Synaptic vesicle glycoprotein 2B</fullName>
    </submittedName>
</protein>
<comment type="caution">
    <text evidence="9">The sequence shown here is derived from an EMBL/GenBank/DDBJ whole genome shotgun (WGS) entry which is preliminary data.</text>
</comment>
<dbReference type="PROSITE" id="PS50850">
    <property type="entry name" value="MFS"/>
    <property type="match status" value="1"/>
</dbReference>
<evidence type="ECO:0000259" key="8">
    <source>
        <dbReference type="PROSITE" id="PS50850"/>
    </source>
</evidence>
<dbReference type="InterPro" id="IPR036259">
    <property type="entry name" value="MFS_trans_sf"/>
</dbReference>
<feature type="transmembrane region" description="Helical" evidence="7">
    <location>
        <begin position="12"/>
        <end position="41"/>
    </location>
</feature>
<evidence type="ECO:0000256" key="1">
    <source>
        <dbReference type="ARBA" id="ARBA00004141"/>
    </source>
</evidence>
<dbReference type="Pfam" id="PF00083">
    <property type="entry name" value="Sugar_tr"/>
    <property type="match status" value="1"/>
</dbReference>
<dbReference type="STRING" id="151549.A0A4C1XAA4"/>
<dbReference type="InterPro" id="IPR020846">
    <property type="entry name" value="MFS_dom"/>
</dbReference>
<evidence type="ECO:0000256" key="6">
    <source>
        <dbReference type="ARBA" id="ARBA00023136"/>
    </source>
</evidence>
<dbReference type="PANTHER" id="PTHR23511">
    <property type="entry name" value="SYNAPTIC VESICLE GLYCOPROTEIN 2"/>
    <property type="match status" value="1"/>
</dbReference>
<reference evidence="9 10" key="1">
    <citation type="journal article" date="2019" name="Commun. Biol.">
        <title>The bagworm genome reveals a unique fibroin gene that provides high tensile strength.</title>
        <authorList>
            <person name="Kono N."/>
            <person name="Nakamura H."/>
            <person name="Ohtoshi R."/>
            <person name="Tomita M."/>
            <person name="Numata K."/>
            <person name="Arakawa K."/>
        </authorList>
    </citation>
    <scope>NUCLEOTIDE SEQUENCE [LARGE SCALE GENOMIC DNA]</scope>
</reference>
<feature type="transmembrane region" description="Helical" evidence="7">
    <location>
        <begin position="105"/>
        <end position="128"/>
    </location>
</feature>